<feature type="non-terminal residue" evidence="1">
    <location>
        <position position="132"/>
    </location>
</feature>
<organism evidence="1 2">
    <name type="scientific">Pristionchus fissidentatus</name>
    <dbReference type="NCBI Taxonomy" id="1538716"/>
    <lineage>
        <taxon>Eukaryota</taxon>
        <taxon>Metazoa</taxon>
        <taxon>Ecdysozoa</taxon>
        <taxon>Nematoda</taxon>
        <taxon>Chromadorea</taxon>
        <taxon>Rhabditida</taxon>
        <taxon>Rhabditina</taxon>
        <taxon>Diplogasteromorpha</taxon>
        <taxon>Diplogasteroidea</taxon>
        <taxon>Neodiplogasteridae</taxon>
        <taxon>Pristionchus</taxon>
    </lineage>
</organism>
<evidence type="ECO:0000313" key="1">
    <source>
        <dbReference type="EMBL" id="GMT34752.1"/>
    </source>
</evidence>
<accession>A0AAV5WYC9</accession>
<reference evidence="1" key="1">
    <citation type="submission" date="2023-10" db="EMBL/GenBank/DDBJ databases">
        <title>Genome assembly of Pristionchus species.</title>
        <authorList>
            <person name="Yoshida K."/>
            <person name="Sommer R.J."/>
        </authorList>
    </citation>
    <scope>NUCLEOTIDE SEQUENCE</scope>
    <source>
        <strain evidence="1">RS5133</strain>
    </source>
</reference>
<keyword evidence="2" id="KW-1185">Reference proteome</keyword>
<evidence type="ECO:0000313" key="2">
    <source>
        <dbReference type="Proteomes" id="UP001432322"/>
    </source>
</evidence>
<comment type="caution">
    <text evidence="1">The sequence shown here is derived from an EMBL/GenBank/DDBJ whole genome shotgun (WGS) entry which is preliminary data.</text>
</comment>
<dbReference type="EMBL" id="BTSY01000006">
    <property type="protein sequence ID" value="GMT34752.1"/>
    <property type="molecule type" value="Genomic_DNA"/>
</dbReference>
<dbReference type="AlphaFoldDB" id="A0AAV5WYC9"/>
<feature type="non-terminal residue" evidence="1">
    <location>
        <position position="1"/>
    </location>
</feature>
<dbReference type="Proteomes" id="UP001432322">
    <property type="component" value="Unassembled WGS sequence"/>
</dbReference>
<gene>
    <name evidence="1" type="ORF">PFISCL1PPCAC_26049</name>
</gene>
<proteinExistence type="predicted"/>
<name>A0AAV5WYC9_9BILA</name>
<protein>
    <submittedName>
        <fullName evidence="1">Uncharacterized protein</fullName>
    </submittedName>
</protein>
<sequence>CAKNKWLINNEFYFNGTGECKNSLKHLNEGDWFVTKDGVDVEITEAECTEFLDCFISTRYSETCPCAAKDCCGQLIANDGIRCPVEHTLRVIQKSGVKLTMEKLSCDSEKGHWIKDGNKSVVIDRGANVYCE</sequence>